<protein>
    <submittedName>
        <fullName evidence="5">Helix-turn-helix transcriptional regulator</fullName>
    </submittedName>
</protein>
<evidence type="ECO:0000256" key="2">
    <source>
        <dbReference type="ARBA" id="ARBA00023125"/>
    </source>
</evidence>
<dbReference type="PANTHER" id="PTHR44688:SF16">
    <property type="entry name" value="DNA-BINDING TRANSCRIPTIONAL ACTIVATOR DEVR_DOSR"/>
    <property type="match status" value="1"/>
</dbReference>
<keyword evidence="3" id="KW-0804">Transcription</keyword>
<name>A0ABU3VU37_9GAMM</name>
<sequence>MLTEKSLSIAKKLILSESQNNGPKSIENTIATLGDFLSCQEICAFDIKDLESLKNEKIEGRHLEITPYEKANIKDLLPEGSKKSLRTNITETCSNSFMKLLNEITRHGSACTSEIFDKGIHAVTVVRREDQEWAYAKKMALTFYTPKTICRQKLLLLEALLPLLSDSLHRYLFLDSPLPVLTNREQQILNMIAVGKKSFIVACELKITERTVNFHLGKIYRKLGARNRQQAVHIALKEGVIEQPKTKVHQLNESNIKRITGGFSSSFFSGEKERTKIPCGIGHHFGGLP</sequence>
<gene>
    <name evidence="5" type="ORF">RYS15_03800</name>
</gene>
<dbReference type="EMBL" id="JAWIIJ010000002">
    <property type="protein sequence ID" value="MDV2077787.1"/>
    <property type="molecule type" value="Genomic_DNA"/>
</dbReference>
<evidence type="ECO:0000256" key="1">
    <source>
        <dbReference type="ARBA" id="ARBA00023015"/>
    </source>
</evidence>
<dbReference type="SUPFAM" id="SSF46894">
    <property type="entry name" value="C-terminal effector domain of the bipartite response regulators"/>
    <property type="match status" value="1"/>
</dbReference>
<dbReference type="CDD" id="cd06170">
    <property type="entry name" value="LuxR_C_like"/>
    <property type="match status" value="1"/>
</dbReference>
<evidence type="ECO:0000313" key="5">
    <source>
        <dbReference type="EMBL" id="MDV2077787.1"/>
    </source>
</evidence>
<keyword evidence="6" id="KW-1185">Reference proteome</keyword>
<keyword evidence="1" id="KW-0805">Transcription regulation</keyword>
<feature type="domain" description="HTH luxR-type" evidence="4">
    <location>
        <begin position="174"/>
        <end position="239"/>
    </location>
</feature>
<dbReference type="Pfam" id="PF00196">
    <property type="entry name" value="GerE"/>
    <property type="match status" value="1"/>
</dbReference>
<accession>A0ABU3VU37</accession>
<dbReference type="RefSeq" id="WP_316972666.1">
    <property type="nucleotide sequence ID" value="NZ_JAWIIJ010000002.1"/>
</dbReference>
<dbReference type="Gene3D" id="1.10.10.10">
    <property type="entry name" value="Winged helix-like DNA-binding domain superfamily/Winged helix DNA-binding domain"/>
    <property type="match status" value="1"/>
</dbReference>
<dbReference type="Proteomes" id="UP001269819">
    <property type="component" value="Unassembled WGS sequence"/>
</dbReference>
<evidence type="ECO:0000259" key="4">
    <source>
        <dbReference type="PROSITE" id="PS50043"/>
    </source>
</evidence>
<reference evidence="5 6" key="1">
    <citation type="submission" date="2023-10" db="EMBL/GenBank/DDBJ databases">
        <title>Characteristics and mechanism of a salt-tolerant marine origin heterotrophic nitrifying- aerobic denitrifying bacteria Marinobacter xestospongiae HN1.</title>
        <authorList>
            <person name="Qi R."/>
        </authorList>
    </citation>
    <scope>NUCLEOTIDE SEQUENCE [LARGE SCALE GENOMIC DNA]</scope>
    <source>
        <strain evidence="5 6">HN1</strain>
    </source>
</reference>
<dbReference type="InterPro" id="IPR036388">
    <property type="entry name" value="WH-like_DNA-bd_sf"/>
</dbReference>
<dbReference type="SMART" id="SM00421">
    <property type="entry name" value="HTH_LUXR"/>
    <property type="match status" value="1"/>
</dbReference>
<keyword evidence="2" id="KW-0238">DNA-binding</keyword>
<evidence type="ECO:0000313" key="6">
    <source>
        <dbReference type="Proteomes" id="UP001269819"/>
    </source>
</evidence>
<proteinExistence type="predicted"/>
<dbReference type="InterPro" id="IPR016032">
    <property type="entry name" value="Sig_transdc_resp-reg_C-effctor"/>
</dbReference>
<dbReference type="PROSITE" id="PS50043">
    <property type="entry name" value="HTH_LUXR_2"/>
    <property type="match status" value="1"/>
</dbReference>
<organism evidence="5 6">
    <name type="scientific">Marinobacter xestospongiae</name>
    <dbReference type="NCBI Taxonomy" id="994319"/>
    <lineage>
        <taxon>Bacteria</taxon>
        <taxon>Pseudomonadati</taxon>
        <taxon>Pseudomonadota</taxon>
        <taxon>Gammaproteobacteria</taxon>
        <taxon>Pseudomonadales</taxon>
        <taxon>Marinobacteraceae</taxon>
        <taxon>Marinobacter</taxon>
    </lineage>
</organism>
<comment type="caution">
    <text evidence="5">The sequence shown here is derived from an EMBL/GenBank/DDBJ whole genome shotgun (WGS) entry which is preliminary data.</text>
</comment>
<dbReference type="PRINTS" id="PR00038">
    <property type="entry name" value="HTHLUXR"/>
</dbReference>
<dbReference type="PANTHER" id="PTHR44688">
    <property type="entry name" value="DNA-BINDING TRANSCRIPTIONAL ACTIVATOR DEVR_DOSR"/>
    <property type="match status" value="1"/>
</dbReference>
<evidence type="ECO:0000256" key="3">
    <source>
        <dbReference type="ARBA" id="ARBA00023163"/>
    </source>
</evidence>
<dbReference type="InterPro" id="IPR000792">
    <property type="entry name" value="Tscrpt_reg_LuxR_C"/>
</dbReference>